<dbReference type="EMBL" id="QLNI01000032">
    <property type="protein sequence ID" value="RAM01101.1"/>
    <property type="molecule type" value="Genomic_DNA"/>
</dbReference>
<keyword evidence="4" id="KW-1185">Reference proteome</keyword>
<dbReference type="Proteomes" id="UP000248798">
    <property type="component" value="Unassembled WGS sequence"/>
</dbReference>
<protein>
    <submittedName>
        <fullName evidence="2">Uncharacterized protein</fullName>
    </submittedName>
</protein>
<evidence type="ECO:0000313" key="3">
    <source>
        <dbReference type="Proteomes" id="UP000248798"/>
    </source>
</evidence>
<reference evidence="2 3" key="1">
    <citation type="submission" date="2018-06" db="EMBL/GenBank/DDBJ databases">
        <title>Complete Genome Sequence of Desulfobacter hydrogenophilus (DSM3380).</title>
        <authorList>
            <person name="Marietou A."/>
            <person name="Schreiber L."/>
            <person name="Marshall I."/>
            <person name="Jorgensen B."/>
        </authorList>
    </citation>
    <scope>NUCLEOTIDE SEQUENCE [LARGE SCALE GENOMIC DNA]</scope>
    <source>
        <strain evidence="2 3">DSM 3380</strain>
    </source>
</reference>
<dbReference type="RefSeq" id="WP_111958317.1">
    <property type="nucleotide sequence ID" value="NZ_CP036313.1"/>
</dbReference>
<evidence type="ECO:0000313" key="1">
    <source>
        <dbReference type="EMBL" id="QBH13555.1"/>
    </source>
</evidence>
<dbReference type="Proteomes" id="UP000293902">
    <property type="component" value="Chromosome"/>
</dbReference>
<evidence type="ECO:0000313" key="4">
    <source>
        <dbReference type="Proteomes" id="UP000293902"/>
    </source>
</evidence>
<name>A0A328F914_9BACT</name>
<accession>A0A328F914</accession>
<dbReference type="EMBL" id="CP036313">
    <property type="protein sequence ID" value="QBH13555.1"/>
    <property type="molecule type" value="Genomic_DNA"/>
</dbReference>
<proteinExistence type="predicted"/>
<gene>
    <name evidence="2" type="ORF">DO021_15550</name>
    <name evidence="1" type="ORF">EYB58_11840</name>
</gene>
<sequence length="81" mass="9253">MKEKLINIETKQNRGGVRPGAGRKRMKPNIKKNVKSFTLSIESQKALRDLQEDLDLSSQTAVVEFLILKAHREMVSQPYIT</sequence>
<evidence type="ECO:0000313" key="2">
    <source>
        <dbReference type="EMBL" id="RAM01101.1"/>
    </source>
</evidence>
<reference evidence="1 4" key="2">
    <citation type="submission" date="2019-02" db="EMBL/GenBank/DDBJ databases">
        <title>Complete genome sequence of Desulfobacter hydrogenophilus AcRS1.</title>
        <authorList>
            <person name="Marietou A."/>
            <person name="Lund M.B."/>
            <person name="Marshall I.P.G."/>
            <person name="Schreiber L."/>
            <person name="Jorgensen B."/>
        </authorList>
    </citation>
    <scope>NUCLEOTIDE SEQUENCE [LARGE SCALE GENOMIC DNA]</scope>
    <source>
        <strain evidence="1 4">AcRS1</strain>
    </source>
</reference>
<organism evidence="2 3">
    <name type="scientific">Desulfobacter hydrogenophilus</name>
    <dbReference type="NCBI Taxonomy" id="2291"/>
    <lineage>
        <taxon>Bacteria</taxon>
        <taxon>Pseudomonadati</taxon>
        <taxon>Thermodesulfobacteriota</taxon>
        <taxon>Desulfobacteria</taxon>
        <taxon>Desulfobacterales</taxon>
        <taxon>Desulfobacteraceae</taxon>
        <taxon>Desulfobacter</taxon>
    </lineage>
</organism>
<dbReference type="AlphaFoldDB" id="A0A328F914"/>